<keyword evidence="4" id="KW-0653">Protein transport</keyword>
<dbReference type="STRING" id="146020.RMCB_6107"/>
<keyword evidence="6" id="KW-0811">Translocation</keyword>
<dbReference type="Proteomes" id="UP000069620">
    <property type="component" value="Unassembled WGS sequence"/>
</dbReference>
<dbReference type="AlphaFoldDB" id="A0A100W5J3"/>
<organism evidence="11 12">
    <name type="scientific">Mycolicibacterium brisbanense</name>
    <dbReference type="NCBI Taxonomy" id="146020"/>
    <lineage>
        <taxon>Bacteria</taxon>
        <taxon>Bacillati</taxon>
        <taxon>Actinomycetota</taxon>
        <taxon>Actinomycetes</taxon>
        <taxon>Mycobacteriales</taxon>
        <taxon>Mycobacteriaceae</taxon>
        <taxon>Mycolicibacterium</taxon>
    </lineage>
</organism>
<gene>
    <name evidence="11" type="ORF">RMCB_6107</name>
</gene>
<comment type="caution">
    <text evidence="11">The sequence shown here is derived from an EMBL/GenBank/DDBJ whole genome shotgun (WGS) entry which is preliminary data.</text>
</comment>
<evidence type="ECO:0000313" key="11">
    <source>
        <dbReference type="EMBL" id="GAS92011.1"/>
    </source>
</evidence>
<reference evidence="12" key="1">
    <citation type="journal article" date="2016" name="Genome Announc.">
        <title>Draft Genome Sequences of Five Rapidly Growing Mycobacterium Species, M. thermoresistibile, M. fortuitum subsp. acetamidolyticum, M. canariasense, M. brisbanense, and M. novocastrense.</title>
        <authorList>
            <person name="Katahira K."/>
            <person name="Ogura Y."/>
            <person name="Gotoh Y."/>
            <person name="Hayashi T."/>
        </authorList>
    </citation>
    <scope>NUCLEOTIDE SEQUENCE [LARGE SCALE GENOMIC DNA]</scope>
    <source>
        <strain evidence="12">JCM15654</strain>
    </source>
</reference>
<dbReference type="Gene3D" id="3.30.70.3400">
    <property type="match status" value="1"/>
</dbReference>
<accession>A0A100W5J3</accession>
<feature type="transmembrane region" description="Helical" evidence="9">
    <location>
        <begin position="12"/>
        <end position="34"/>
    </location>
</feature>
<dbReference type="PANTHER" id="PTHR30081:SF1">
    <property type="entry name" value="PROTEIN TRANSLOCASE SUBUNIT SECD"/>
    <property type="match status" value="1"/>
</dbReference>
<reference evidence="12" key="2">
    <citation type="submission" date="2016-02" db="EMBL/GenBank/DDBJ databases">
        <title>Draft genome sequence of five rapidly growing Mycobacterium species.</title>
        <authorList>
            <person name="Katahira K."/>
            <person name="Gotou Y."/>
            <person name="Iida K."/>
            <person name="Ogura Y."/>
            <person name="Hayashi T."/>
        </authorList>
    </citation>
    <scope>NUCLEOTIDE SEQUENCE [LARGE SCALE GENOMIC DNA]</scope>
    <source>
        <strain evidence="12">JCM15654</strain>
    </source>
</reference>
<proteinExistence type="predicted"/>
<evidence type="ECO:0000256" key="5">
    <source>
        <dbReference type="ARBA" id="ARBA00022989"/>
    </source>
</evidence>
<dbReference type="InterPro" id="IPR054384">
    <property type="entry name" value="SecDF_P1_head"/>
</dbReference>
<evidence type="ECO:0000256" key="3">
    <source>
        <dbReference type="ARBA" id="ARBA00022692"/>
    </source>
</evidence>
<dbReference type="RefSeq" id="WP_062831751.1">
    <property type="nucleotide sequence ID" value="NZ_BCSX01000053.1"/>
</dbReference>
<keyword evidence="1" id="KW-0813">Transport</keyword>
<keyword evidence="2" id="KW-1003">Cell membrane</keyword>
<dbReference type="PANTHER" id="PTHR30081">
    <property type="entry name" value="PROTEIN-EXPORT MEMBRANE PROTEIN SEC"/>
    <property type="match status" value="1"/>
</dbReference>
<evidence type="ECO:0000256" key="4">
    <source>
        <dbReference type="ARBA" id="ARBA00022927"/>
    </source>
</evidence>
<feature type="compositionally biased region" description="Low complexity" evidence="8">
    <location>
        <begin position="124"/>
        <end position="133"/>
    </location>
</feature>
<keyword evidence="7 9" id="KW-0472">Membrane</keyword>
<feature type="region of interest" description="Disordered" evidence="8">
    <location>
        <begin position="124"/>
        <end position="144"/>
    </location>
</feature>
<dbReference type="OrthoDB" id="5240379at2"/>
<dbReference type="GO" id="GO:0005886">
    <property type="term" value="C:plasma membrane"/>
    <property type="evidence" value="ECO:0007669"/>
    <property type="project" value="TreeGrafter"/>
</dbReference>
<evidence type="ECO:0000256" key="8">
    <source>
        <dbReference type="SAM" id="MobiDB-lite"/>
    </source>
</evidence>
<dbReference type="InterPro" id="IPR022813">
    <property type="entry name" value="SecD/SecF_arch_bac"/>
</dbReference>
<keyword evidence="3 9" id="KW-0812">Transmembrane</keyword>
<dbReference type="Pfam" id="PF22599">
    <property type="entry name" value="SecDF_P1_head"/>
    <property type="match status" value="1"/>
</dbReference>
<feature type="domain" description="SecDF P1 head subdomain" evidence="10">
    <location>
        <begin position="194"/>
        <end position="299"/>
    </location>
</feature>
<protein>
    <submittedName>
        <fullName evidence="11">Preprotein translocase subunit SecD</fullName>
    </submittedName>
</protein>
<evidence type="ECO:0000256" key="2">
    <source>
        <dbReference type="ARBA" id="ARBA00022475"/>
    </source>
</evidence>
<evidence type="ECO:0000256" key="7">
    <source>
        <dbReference type="ARBA" id="ARBA00023136"/>
    </source>
</evidence>
<sequence length="351" mass="36781">MQPQQPTAGSTAVPRLLVVLALVLAVLGYGLAVFASRSIWQTRDATRLTFSARTPDGSPPTSDAVATAVNVVQRRLDGLKVSGAAVSADGTNVVATVPGAGAAVVPDITRMGQLTVRPVIHVIPAQPNGTPATPTTPPQPADPARVADEKQLRQSTNPSIQVLTLQFQATRCGDDDVLAGHDDPKLPLVTCSTDGKTVYLLDKAILTGANVRRATSHWDDRNGQHVVDLEFDDSGARTWADFTAANIGAQTAFTLDTRVVSAPEIREAIPGGRTQISGGFTADAARELAGTLQAGMLPVVLTLDSSQPATLSATRFSTLMRVPIIIAGVDLLAVIAVATVWLTRRRATPQV</sequence>
<keyword evidence="5 9" id="KW-1133">Transmembrane helix</keyword>
<dbReference type="Gene3D" id="3.30.1360.200">
    <property type="match status" value="1"/>
</dbReference>
<dbReference type="EMBL" id="BCSX01000053">
    <property type="protein sequence ID" value="GAS92011.1"/>
    <property type="molecule type" value="Genomic_DNA"/>
</dbReference>
<evidence type="ECO:0000256" key="9">
    <source>
        <dbReference type="SAM" id="Phobius"/>
    </source>
</evidence>
<evidence type="ECO:0000259" key="10">
    <source>
        <dbReference type="Pfam" id="PF22599"/>
    </source>
</evidence>
<feature type="transmembrane region" description="Helical" evidence="9">
    <location>
        <begin position="322"/>
        <end position="342"/>
    </location>
</feature>
<name>A0A100W5J3_9MYCO</name>
<evidence type="ECO:0000256" key="1">
    <source>
        <dbReference type="ARBA" id="ARBA00022448"/>
    </source>
</evidence>
<evidence type="ECO:0000256" key="6">
    <source>
        <dbReference type="ARBA" id="ARBA00023010"/>
    </source>
</evidence>
<keyword evidence="12" id="KW-1185">Reference proteome</keyword>
<evidence type="ECO:0000313" key="12">
    <source>
        <dbReference type="Proteomes" id="UP000069620"/>
    </source>
</evidence>
<dbReference type="GO" id="GO:0015031">
    <property type="term" value="P:protein transport"/>
    <property type="evidence" value="ECO:0007669"/>
    <property type="project" value="UniProtKB-KW"/>
</dbReference>